<name>A0A7X2P7C3_9FIRM</name>
<dbReference type="Proteomes" id="UP000466864">
    <property type="component" value="Unassembled WGS sequence"/>
</dbReference>
<gene>
    <name evidence="1" type="ORF">FYJ60_04490</name>
</gene>
<evidence type="ECO:0000313" key="1">
    <source>
        <dbReference type="EMBL" id="MST81567.1"/>
    </source>
</evidence>
<keyword evidence="2" id="KW-1185">Reference proteome</keyword>
<evidence type="ECO:0000313" key="2">
    <source>
        <dbReference type="Proteomes" id="UP000466864"/>
    </source>
</evidence>
<organism evidence="1 2">
    <name type="scientific">Bilifractor porci</name>
    <dbReference type="NCBI Taxonomy" id="2606636"/>
    <lineage>
        <taxon>Bacteria</taxon>
        <taxon>Bacillati</taxon>
        <taxon>Bacillota</taxon>
        <taxon>Clostridia</taxon>
        <taxon>Lachnospirales</taxon>
        <taxon>Lachnospiraceae</taxon>
        <taxon>Bilifractor</taxon>
    </lineage>
</organism>
<dbReference type="RefSeq" id="WP_154457366.1">
    <property type="nucleotide sequence ID" value="NZ_VUMV01000002.1"/>
</dbReference>
<sequence>MTEYEKKNYKSIYEPMRAVMPATIRKDGKNLHKITESVGNWDIYTDGKYMYSVAKPFTGAEDSQYGDIRHIRQMIREGHIKRSELTRLGRKLLRSEGMRI</sequence>
<dbReference type="EMBL" id="VUMV01000002">
    <property type="protein sequence ID" value="MST81567.1"/>
    <property type="molecule type" value="Genomic_DNA"/>
</dbReference>
<accession>A0A7X2P7C3</accession>
<dbReference type="AlphaFoldDB" id="A0A7X2P7C3"/>
<comment type="caution">
    <text evidence="1">The sequence shown here is derived from an EMBL/GenBank/DDBJ whole genome shotgun (WGS) entry which is preliminary data.</text>
</comment>
<protein>
    <submittedName>
        <fullName evidence="1">Uncharacterized protein</fullName>
    </submittedName>
</protein>
<reference evidence="1 2" key="1">
    <citation type="submission" date="2019-08" db="EMBL/GenBank/DDBJ databases">
        <title>In-depth cultivation of the pig gut microbiome towards novel bacterial diversity and tailored functional studies.</title>
        <authorList>
            <person name="Wylensek D."/>
            <person name="Hitch T.C.A."/>
            <person name="Clavel T."/>
        </authorList>
    </citation>
    <scope>NUCLEOTIDE SEQUENCE [LARGE SCALE GENOMIC DNA]</scope>
    <source>
        <strain evidence="1 2">Oil+RF-744-WCA-WT-13</strain>
    </source>
</reference>
<proteinExistence type="predicted"/>